<protein>
    <submittedName>
        <fullName evidence="2">Putative ABC transporter permease</fullName>
    </submittedName>
</protein>
<sequence length="196" mass="22807">MWSRELLGTDVYHIVHWFFVYSILGWLVESIYMSICNKKITNRGFIRGPICPIYGVGALSVYFILKPFSQNYILLYFCGAILATFLEYVTAKLMIRIFGEVWWDYNNKPFNYKGILCLESTIAWGFYTIFMFAFLQKFVEAVVEGYPMSVGIRIGTIVIVYFTLDFTVSLLEAKVDSMPKSVSEWQETIKAVIYRD</sequence>
<gene>
    <name evidence="2" type="ORF">F7O84_06890</name>
</gene>
<accession>A0A7V7QMV2</accession>
<keyword evidence="3" id="KW-1185">Reference proteome</keyword>
<dbReference type="InterPro" id="IPR010540">
    <property type="entry name" value="CmpB_TMEM229"/>
</dbReference>
<dbReference type="AlphaFoldDB" id="A0A7V7QMV2"/>
<dbReference type="Pfam" id="PF06541">
    <property type="entry name" value="ABC_trans_CmpB"/>
    <property type="match status" value="1"/>
</dbReference>
<feature type="transmembrane region" description="Helical" evidence="1">
    <location>
        <begin position="150"/>
        <end position="171"/>
    </location>
</feature>
<keyword evidence="1" id="KW-0472">Membrane</keyword>
<keyword evidence="1" id="KW-1133">Transmembrane helix</keyword>
<feature type="transmembrane region" description="Helical" evidence="1">
    <location>
        <begin position="110"/>
        <end position="135"/>
    </location>
</feature>
<comment type="caution">
    <text evidence="2">The sequence shown here is derived from an EMBL/GenBank/DDBJ whole genome shotgun (WGS) entry which is preliminary data.</text>
</comment>
<evidence type="ECO:0000313" key="2">
    <source>
        <dbReference type="EMBL" id="KAB1440097.1"/>
    </source>
</evidence>
<name>A0A7V7QMV2_9FIRM</name>
<dbReference type="RefSeq" id="WP_151143395.1">
    <property type="nucleotide sequence ID" value="NZ_WAGX01000004.1"/>
</dbReference>
<reference evidence="2 3" key="2">
    <citation type="submission" date="2020-02" db="EMBL/GenBank/DDBJ databases">
        <title>Candidatus Galacturonibacter soehngenii shows hetero-acetogenic catabolism of galacturonic acid but lacks a canonical carbon monoxide dehydrogenase/acetyl-CoA synthase complex.</title>
        <authorList>
            <person name="Diender M."/>
            <person name="Stouten G.R."/>
            <person name="Petersen J.F."/>
            <person name="Nielsen P.H."/>
            <person name="Dueholm M.S."/>
            <person name="Pronk J.T."/>
            <person name="Van Loosdrecht M.C.M."/>
        </authorList>
    </citation>
    <scope>NUCLEOTIDE SEQUENCE [LARGE SCALE GENOMIC DNA]</scope>
    <source>
        <strain evidence="2">GalUA</strain>
    </source>
</reference>
<feature type="transmembrane region" description="Helical" evidence="1">
    <location>
        <begin position="44"/>
        <end position="65"/>
    </location>
</feature>
<feature type="transmembrane region" description="Helical" evidence="1">
    <location>
        <begin position="12"/>
        <end position="32"/>
    </location>
</feature>
<reference evidence="2 3" key="1">
    <citation type="submission" date="2019-09" db="EMBL/GenBank/DDBJ databases">
        <authorList>
            <person name="Valk L.C."/>
        </authorList>
    </citation>
    <scope>NUCLEOTIDE SEQUENCE [LARGE SCALE GENOMIC DNA]</scope>
    <source>
        <strain evidence="2">GalUA</strain>
    </source>
</reference>
<proteinExistence type="predicted"/>
<organism evidence="2 3">
    <name type="scientific">Candidatus Galacturonatibacter soehngenii</name>
    <dbReference type="NCBI Taxonomy" id="2307010"/>
    <lineage>
        <taxon>Bacteria</taxon>
        <taxon>Bacillati</taxon>
        <taxon>Bacillota</taxon>
        <taxon>Clostridia</taxon>
        <taxon>Lachnospirales</taxon>
        <taxon>Lachnospiraceae</taxon>
        <taxon>Candidatus Galacturonatibacter</taxon>
    </lineage>
</organism>
<dbReference type="OrthoDB" id="9789229at2"/>
<dbReference type="Proteomes" id="UP000461768">
    <property type="component" value="Unassembled WGS sequence"/>
</dbReference>
<evidence type="ECO:0000256" key="1">
    <source>
        <dbReference type="SAM" id="Phobius"/>
    </source>
</evidence>
<feature type="transmembrane region" description="Helical" evidence="1">
    <location>
        <begin position="71"/>
        <end position="89"/>
    </location>
</feature>
<keyword evidence="1" id="KW-0812">Transmembrane</keyword>
<evidence type="ECO:0000313" key="3">
    <source>
        <dbReference type="Proteomes" id="UP000461768"/>
    </source>
</evidence>
<dbReference type="EMBL" id="WAGX01000004">
    <property type="protein sequence ID" value="KAB1440097.1"/>
    <property type="molecule type" value="Genomic_DNA"/>
</dbReference>